<reference evidence="2" key="2">
    <citation type="journal article" date="2021" name="PeerJ">
        <title>Extensive microbial diversity within the chicken gut microbiome revealed by metagenomics and culture.</title>
        <authorList>
            <person name="Gilroy R."/>
            <person name="Ravi A."/>
            <person name="Getino M."/>
            <person name="Pursley I."/>
            <person name="Horton D.L."/>
            <person name="Alikhan N.F."/>
            <person name="Baker D."/>
            <person name="Gharbi K."/>
            <person name="Hall N."/>
            <person name="Watson M."/>
            <person name="Adriaenssens E.M."/>
            <person name="Foster-Nyarko E."/>
            <person name="Jarju S."/>
            <person name="Secka A."/>
            <person name="Antonio M."/>
            <person name="Oren A."/>
            <person name="Chaudhuri R.R."/>
            <person name="La Ragione R."/>
            <person name="Hildebrand F."/>
            <person name="Pallen M.J."/>
        </authorList>
    </citation>
    <scope>NUCLEOTIDE SEQUENCE</scope>
    <source>
        <strain evidence="2">ChiSxjej1B13-7041</strain>
    </source>
</reference>
<feature type="transmembrane region" description="Helical" evidence="1">
    <location>
        <begin position="93"/>
        <end position="115"/>
    </location>
</feature>
<keyword evidence="1" id="KW-1133">Transmembrane helix</keyword>
<dbReference type="AlphaFoldDB" id="A0A9D1EK73"/>
<evidence type="ECO:0000313" key="3">
    <source>
        <dbReference type="Proteomes" id="UP000886841"/>
    </source>
</evidence>
<organism evidence="2 3">
    <name type="scientific">Candidatus Egerieimonas intestinavium</name>
    <dbReference type="NCBI Taxonomy" id="2840777"/>
    <lineage>
        <taxon>Bacteria</taxon>
        <taxon>Bacillati</taxon>
        <taxon>Bacillota</taxon>
        <taxon>Clostridia</taxon>
        <taxon>Lachnospirales</taxon>
        <taxon>Lachnospiraceae</taxon>
        <taxon>Lachnospiraceae incertae sedis</taxon>
        <taxon>Candidatus Egerieimonas</taxon>
    </lineage>
</organism>
<reference evidence="2" key="1">
    <citation type="submission" date="2020-10" db="EMBL/GenBank/DDBJ databases">
        <authorList>
            <person name="Gilroy R."/>
        </authorList>
    </citation>
    <scope>NUCLEOTIDE SEQUENCE</scope>
    <source>
        <strain evidence="2">ChiSxjej1B13-7041</strain>
    </source>
</reference>
<protein>
    <submittedName>
        <fullName evidence="2">ABC transporter permease subunit</fullName>
    </submittedName>
</protein>
<dbReference type="Pfam" id="PF12730">
    <property type="entry name" value="ABC2_membrane_4"/>
    <property type="match status" value="1"/>
</dbReference>
<dbReference type="Proteomes" id="UP000886841">
    <property type="component" value="Unassembled WGS sequence"/>
</dbReference>
<evidence type="ECO:0000256" key="1">
    <source>
        <dbReference type="SAM" id="Phobius"/>
    </source>
</evidence>
<evidence type="ECO:0000313" key="2">
    <source>
        <dbReference type="EMBL" id="HIR93157.1"/>
    </source>
</evidence>
<keyword evidence="1" id="KW-0812">Transmembrane</keyword>
<keyword evidence="1" id="KW-0472">Membrane</keyword>
<feature type="transmembrane region" description="Helical" evidence="1">
    <location>
        <begin position="53"/>
        <end position="72"/>
    </location>
</feature>
<feature type="transmembrane region" description="Helical" evidence="1">
    <location>
        <begin position="164"/>
        <end position="185"/>
    </location>
</feature>
<comment type="caution">
    <text evidence="2">The sequence shown here is derived from an EMBL/GenBank/DDBJ whole genome shotgun (WGS) entry which is preliminary data.</text>
</comment>
<feature type="transmembrane region" description="Helical" evidence="1">
    <location>
        <begin position="21"/>
        <end position="41"/>
    </location>
</feature>
<dbReference type="EMBL" id="DVHU01000061">
    <property type="protein sequence ID" value="HIR93157.1"/>
    <property type="molecule type" value="Genomic_DNA"/>
</dbReference>
<proteinExistence type="predicted"/>
<sequence length="276" mass="30272">MRKLLAANFLRLKREKAFLAGLLFMLAVGMLYPLLISYNNAKGAYQNHIDDGFFSSAVLIGIVLAVFVGLFVGTEYSDGAIRNKILVGHSRRAVYLANLVTCMAGGFALCAAFYLPMLGLGLPLLGGFEMDIRRALLTTAAIFFLSAAYASVFTLIAMLSQNKAVTAVLCILTAVIFLVVGFQIYNRLSEPEVYPNYVYEVGGAVGESVEMENPRYLKGAKRQVYEFFFDFLPGGQSIQCFSRETAHPLRLSLYSAVVTALTTAAGMALFERKDLR</sequence>
<name>A0A9D1EK73_9FIRM</name>
<accession>A0A9D1EK73</accession>
<dbReference type="GO" id="GO:0140359">
    <property type="term" value="F:ABC-type transporter activity"/>
    <property type="evidence" value="ECO:0007669"/>
    <property type="project" value="InterPro"/>
</dbReference>
<gene>
    <name evidence="2" type="ORF">IAB98_07055</name>
</gene>
<feature type="transmembrane region" description="Helical" evidence="1">
    <location>
        <begin position="135"/>
        <end position="157"/>
    </location>
</feature>
<feature type="transmembrane region" description="Helical" evidence="1">
    <location>
        <begin position="251"/>
        <end position="270"/>
    </location>
</feature>
<dbReference type="GO" id="GO:0005886">
    <property type="term" value="C:plasma membrane"/>
    <property type="evidence" value="ECO:0007669"/>
    <property type="project" value="UniProtKB-SubCell"/>
</dbReference>